<dbReference type="PRINTS" id="PR00035">
    <property type="entry name" value="HTHGNTR"/>
</dbReference>
<dbReference type="GO" id="GO:0003677">
    <property type="term" value="F:DNA binding"/>
    <property type="evidence" value="ECO:0007669"/>
    <property type="project" value="UniProtKB-KW"/>
</dbReference>
<dbReference type="CDD" id="cd07377">
    <property type="entry name" value="WHTH_GntR"/>
    <property type="match status" value="1"/>
</dbReference>
<keyword evidence="4" id="KW-0238">DNA-binding</keyword>
<protein>
    <submittedName>
        <fullName evidence="7">GntR family transcriptional regulator/MocR family aminotransferase</fullName>
    </submittedName>
</protein>
<gene>
    <name evidence="7" type="ORF">EV192_102150</name>
</gene>
<comment type="caution">
    <text evidence="7">The sequence shown here is derived from an EMBL/GenBank/DDBJ whole genome shotgun (WGS) entry which is preliminary data.</text>
</comment>
<organism evidence="7 8">
    <name type="scientific">Actinocrispum wychmicini</name>
    <dbReference type="NCBI Taxonomy" id="1213861"/>
    <lineage>
        <taxon>Bacteria</taxon>
        <taxon>Bacillati</taxon>
        <taxon>Actinomycetota</taxon>
        <taxon>Actinomycetes</taxon>
        <taxon>Pseudonocardiales</taxon>
        <taxon>Pseudonocardiaceae</taxon>
        <taxon>Actinocrispum</taxon>
    </lineage>
</organism>
<evidence type="ECO:0000256" key="2">
    <source>
        <dbReference type="ARBA" id="ARBA00022898"/>
    </source>
</evidence>
<feature type="domain" description="HTH gntR-type" evidence="6">
    <location>
        <begin position="36"/>
        <end position="105"/>
    </location>
</feature>
<dbReference type="SMART" id="SM00345">
    <property type="entry name" value="HTH_GNTR"/>
    <property type="match status" value="1"/>
</dbReference>
<evidence type="ECO:0000256" key="5">
    <source>
        <dbReference type="ARBA" id="ARBA00023163"/>
    </source>
</evidence>
<dbReference type="Gene3D" id="3.40.640.10">
    <property type="entry name" value="Type I PLP-dependent aspartate aminotransferase-like (Major domain)"/>
    <property type="match status" value="1"/>
</dbReference>
<keyword evidence="2" id="KW-0663">Pyridoxal phosphate</keyword>
<comment type="similarity">
    <text evidence="1">In the C-terminal section; belongs to the class-I pyridoxal-phosphate-dependent aminotransferase family.</text>
</comment>
<dbReference type="CDD" id="cd00609">
    <property type="entry name" value="AAT_like"/>
    <property type="match status" value="1"/>
</dbReference>
<name>A0A4R2JPD4_9PSEU</name>
<keyword evidence="3" id="KW-0805">Transcription regulation</keyword>
<accession>A0A4R2JPD4</accession>
<sequence length="499" mass="53164">MGDHGSTRPQSPRFKLVLADRSLSSYDVALVKNAAEPLYAQLYTQLRAAIVAGDRRIAGARLPSSRELAGEFGVSRNTVVLAYQRLQEDGFVRGMAGGGTVVADLPPLACDPPAPEPVVAAVPATVERAPYGLPNSAFPVGVPPVDLFPTALWAGLTSRRLRASGVRVLLGSGRLGYRPLREAIAGYLWVVRGIRCSPDQVIVTRGLGAGLDLLGRALLRAGDRVWCEEPGYYPGWDALARHGVRRDPVPVDTDGLDVAAGRAMAPEAAMALVSAACQMPLSVTMTAQRRTQLLDHARGTGMWIVEHESDTPFLGRHASRPLVADDPDGRVIHVGSFDTVLFPQLHVGYCVVPVGLIDPVGRVLCESGAQASGLTQAVLSDFLNHHRFARFMMRITSACTSRRDALRDALLRLPGTPLAMIGDGGRGACLTALFSRDVREDALLADAARLSLRLEPLSRYFSTPAPATAGLLLGCAAAREEAIGPAVRLLAGLLRRHGS</sequence>
<keyword evidence="7" id="KW-0808">Transferase</keyword>
<dbReference type="Gene3D" id="1.10.10.10">
    <property type="entry name" value="Winged helix-like DNA-binding domain superfamily/Winged helix DNA-binding domain"/>
    <property type="match status" value="1"/>
</dbReference>
<reference evidence="7 8" key="1">
    <citation type="submission" date="2019-03" db="EMBL/GenBank/DDBJ databases">
        <title>Genomic Encyclopedia of Type Strains, Phase IV (KMG-IV): sequencing the most valuable type-strain genomes for metagenomic binning, comparative biology and taxonomic classification.</title>
        <authorList>
            <person name="Goeker M."/>
        </authorList>
    </citation>
    <scope>NUCLEOTIDE SEQUENCE [LARGE SCALE GENOMIC DNA]</scope>
    <source>
        <strain evidence="7 8">DSM 45934</strain>
    </source>
</reference>
<dbReference type="InterPro" id="IPR036390">
    <property type="entry name" value="WH_DNA-bd_sf"/>
</dbReference>
<keyword evidence="5" id="KW-0804">Transcription</keyword>
<keyword evidence="8" id="KW-1185">Reference proteome</keyword>
<proteinExistence type="inferred from homology"/>
<evidence type="ECO:0000259" key="6">
    <source>
        <dbReference type="PROSITE" id="PS50949"/>
    </source>
</evidence>
<dbReference type="PANTHER" id="PTHR46577:SF1">
    <property type="entry name" value="HTH-TYPE TRANSCRIPTIONAL REGULATORY PROTEIN GABR"/>
    <property type="match status" value="1"/>
</dbReference>
<evidence type="ECO:0000256" key="3">
    <source>
        <dbReference type="ARBA" id="ARBA00023015"/>
    </source>
</evidence>
<dbReference type="Proteomes" id="UP000295680">
    <property type="component" value="Unassembled WGS sequence"/>
</dbReference>
<dbReference type="Pfam" id="PF00392">
    <property type="entry name" value="GntR"/>
    <property type="match status" value="1"/>
</dbReference>
<dbReference type="GO" id="GO:0003700">
    <property type="term" value="F:DNA-binding transcription factor activity"/>
    <property type="evidence" value="ECO:0007669"/>
    <property type="project" value="InterPro"/>
</dbReference>
<dbReference type="InterPro" id="IPR036388">
    <property type="entry name" value="WH-like_DNA-bd_sf"/>
</dbReference>
<dbReference type="PROSITE" id="PS50949">
    <property type="entry name" value="HTH_GNTR"/>
    <property type="match status" value="1"/>
</dbReference>
<dbReference type="InterPro" id="IPR015421">
    <property type="entry name" value="PyrdxlP-dep_Trfase_major"/>
</dbReference>
<dbReference type="PANTHER" id="PTHR46577">
    <property type="entry name" value="HTH-TYPE TRANSCRIPTIONAL REGULATORY PROTEIN GABR"/>
    <property type="match status" value="1"/>
</dbReference>
<dbReference type="OrthoDB" id="4336542at2"/>
<dbReference type="InterPro" id="IPR000524">
    <property type="entry name" value="Tscrpt_reg_HTH_GntR"/>
</dbReference>
<dbReference type="GO" id="GO:0008483">
    <property type="term" value="F:transaminase activity"/>
    <property type="evidence" value="ECO:0007669"/>
    <property type="project" value="UniProtKB-KW"/>
</dbReference>
<evidence type="ECO:0000313" key="7">
    <source>
        <dbReference type="EMBL" id="TCO62013.1"/>
    </source>
</evidence>
<evidence type="ECO:0000256" key="1">
    <source>
        <dbReference type="ARBA" id="ARBA00005384"/>
    </source>
</evidence>
<dbReference type="AlphaFoldDB" id="A0A4R2JPD4"/>
<dbReference type="SUPFAM" id="SSF46785">
    <property type="entry name" value="Winged helix' DNA-binding domain"/>
    <property type="match status" value="1"/>
</dbReference>
<dbReference type="EMBL" id="SLWS01000002">
    <property type="protein sequence ID" value="TCO62013.1"/>
    <property type="molecule type" value="Genomic_DNA"/>
</dbReference>
<evidence type="ECO:0000256" key="4">
    <source>
        <dbReference type="ARBA" id="ARBA00023125"/>
    </source>
</evidence>
<evidence type="ECO:0000313" key="8">
    <source>
        <dbReference type="Proteomes" id="UP000295680"/>
    </source>
</evidence>
<dbReference type="InterPro" id="IPR015424">
    <property type="entry name" value="PyrdxlP-dep_Trfase"/>
</dbReference>
<dbReference type="SUPFAM" id="SSF53383">
    <property type="entry name" value="PLP-dependent transferases"/>
    <property type="match status" value="1"/>
</dbReference>
<keyword evidence="7" id="KW-0032">Aminotransferase</keyword>
<dbReference type="InterPro" id="IPR051446">
    <property type="entry name" value="HTH_trans_reg/aminotransferase"/>
</dbReference>